<dbReference type="Proteomes" id="UP000789702">
    <property type="component" value="Unassembled WGS sequence"/>
</dbReference>
<proteinExistence type="predicted"/>
<sequence length="165" mass="18710">MNAYNYVPTEVTQDKMDLKETLSQETQVQSTSSQEATIEDKDKESTSEFVNEGLEFWNKRRELWTRGNQNISGTSDNRNNPALMSITPNNYNSIYDSLVYEKKKLVKPVPLPYVIKILVSGWKRDGIWPADPPSASSSNPNGTNELGSFEFIIKLIENSSKELVI</sequence>
<evidence type="ECO:0000313" key="1">
    <source>
        <dbReference type="EMBL" id="CAG8532934.1"/>
    </source>
</evidence>
<name>A0ACA9LLY5_9GLOM</name>
<accession>A0ACA9LLY5</accession>
<reference evidence="1" key="1">
    <citation type="submission" date="2021-06" db="EMBL/GenBank/DDBJ databases">
        <authorList>
            <person name="Kallberg Y."/>
            <person name="Tangrot J."/>
            <person name="Rosling A."/>
        </authorList>
    </citation>
    <scope>NUCLEOTIDE SEQUENCE</scope>
    <source>
        <strain evidence="1">IL203A</strain>
    </source>
</reference>
<organism evidence="1 2">
    <name type="scientific">Dentiscutata heterogama</name>
    <dbReference type="NCBI Taxonomy" id="1316150"/>
    <lineage>
        <taxon>Eukaryota</taxon>
        <taxon>Fungi</taxon>
        <taxon>Fungi incertae sedis</taxon>
        <taxon>Mucoromycota</taxon>
        <taxon>Glomeromycotina</taxon>
        <taxon>Glomeromycetes</taxon>
        <taxon>Diversisporales</taxon>
        <taxon>Gigasporaceae</taxon>
        <taxon>Dentiscutata</taxon>
    </lineage>
</organism>
<keyword evidence="2" id="KW-1185">Reference proteome</keyword>
<feature type="non-terminal residue" evidence="1">
    <location>
        <position position="165"/>
    </location>
</feature>
<protein>
    <submittedName>
        <fullName evidence="1">4974_t:CDS:1</fullName>
    </submittedName>
</protein>
<feature type="non-terminal residue" evidence="1">
    <location>
        <position position="1"/>
    </location>
</feature>
<comment type="caution">
    <text evidence="1">The sequence shown here is derived from an EMBL/GenBank/DDBJ whole genome shotgun (WGS) entry which is preliminary data.</text>
</comment>
<dbReference type="EMBL" id="CAJVPU010004431">
    <property type="protein sequence ID" value="CAG8532934.1"/>
    <property type="molecule type" value="Genomic_DNA"/>
</dbReference>
<evidence type="ECO:0000313" key="2">
    <source>
        <dbReference type="Proteomes" id="UP000789702"/>
    </source>
</evidence>
<gene>
    <name evidence="1" type="ORF">DHETER_LOCUS4449</name>
</gene>